<dbReference type="InterPro" id="IPR000390">
    <property type="entry name" value="Small_drug/metabolite_transptr"/>
</dbReference>
<evidence type="ECO:0000256" key="2">
    <source>
        <dbReference type="ARBA" id="ARBA00022448"/>
    </source>
</evidence>
<feature type="transmembrane region" description="Helical" evidence="8">
    <location>
        <begin position="57"/>
        <end position="78"/>
    </location>
</feature>
<keyword evidence="4 7" id="KW-0812">Transmembrane</keyword>
<name>A0A165H7J6_9BACL</name>
<comment type="subcellular location">
    <subcellularLocation>
        <location evidence="1 7">Cell membrane</location>
        <topology evidence="1 7">Multi-pass membrane protein</topology>
    </subcellularLocation>
</comment>
<evidence type="ECO:0000256" key="6">
    <source>
        <dbReference type="ARBA" id="ARBA00023136"/>
    </source>
</evidence>
<organism evidence="9 10">
    <name type="scientific">Bhargavaea cecembensis</name>
    <dbReference type="NCBI Taxonomy" id="394098"/>
    <lineage>
        <taxon>Bacteria</taxon>
        <taxon>Bacillati</taxon>
        <taxon>Bacillota</taxon>
        <taxon>Bacilli</taxon>
        <taxon>Bacillales</taxon>
        <taxon>Caryophanaceae</taxon>
        <taxon>Bhargavaea</taxon>
    </lineage>
</organism>
<dbReference type="OrthoDB" id="21828at2"/>
<feature type="transmembrane region" description="Helical" evidence="8">
    <location>
        <begin position="29"/>
        <end position="50"/>
    </location>
</feature>
<dbReference type="PANTHER" id="PTHR30561">
    <property type="entry name" value="SMR FAMILY PROTON-DEPENDENT DRUG EFFLUX TRANSPORTER SUGE"/>
    <property type="match status" value="1"/>
</dbReference>
<evidence type="ECO:0000256" key="4">
    <source>
        <dbReference type="ARBA" id="ARBA00022692"/>
    </source>
</evidence>
<evidence type="ECO:0000256" key="1">
    <source>
        <dbReference type="ARBA" id="ARBA00004651"/>
    </source>
</evidence>
<dbReference type="GO" id="GO:0022857">
    <property type="term" value="F:transmembrane transporter activity"/>
    <property type="evidence" value="ECO:0007669"/>
    <property type="project" value="InterPro"/>
</dbReference>
<dbReference type="InterPro" id="IPR045324">
    <property type="entry name" value="Small_multidrug_res"/>
</dbReference>
<dbReference type="GO" id="GO:0005886">
    <property type="term" value="C:plasma membrane"/>
    <property type="evidence" value="ECO:0007669"/>
    <property type="project" value="UniProtKB-SubCell"/>
</dbReference>
<dbReference type="Gene3D" id="1.10.3730.20">
    <property type="match status" value="1"/>
</dbReference>
<reference evidence="9 10" key="1">
    <citation type="submission" date="2016-01" db="EMBL/GenBank/DDBJ databases">
        <title>Whole genome sequencing of Bhargavaea cecembensis T14.</title>
        <authorList>
            <person name="Hong K.W."/>
        </authorList>
    </citation>
    <scope>NUCLEOTIDE SEQUENCE [LARGE SCALE GENOMIC DNA]</scope>
    <source>
        <strain evidence="9 10">T14</strain>
    </source>
</reference>
<dbReference type="Pfam" id="PF00893">
    <property type="entry name" value="Multi_Drug_Res"/>
    <property type="match status" value="1"/>
</dbReference>
<comment type="similarity">
    <text evidence="7">Belongs to the drug/metabolite transporter (DMT) superfamily. Small multidrug resistance (SMR) (TC 2.A.7.1) family.</text>
</comment>
<dbReference type="RefSeq" id="WP_063181125.1">
    <property type="nucleotide sequence ID" value="NZ_LQNT01000009.1"/>
</dbReference>
<protein>
    <submittedName>
        <fullName evidence="9">Transporter</fullName>
    </submittedName>
</protein>
<evidence type="ECO:0000256" key="8">
    <source>
        <dbReference type="SAM" id="Phobius"/>
    </source>
</evidence>
<accession>A0A165H7J6</accession>
<dbReference type="AlphaFoldDB" id="A0A165H7J6"/>
<keyword evidence="5 8" id="KW-1133">Transmembrane helix</keyword>
<dbReference type="Proteomes" id="UP000076490">
    <property type="component" value="Unassembled WGS sequence"/>
</dbReference>
<evidence type="ECO:0000313" key="10">
    <source>
        <dbReference type="Proteomes" id="UP000076490"/>
    </source>
</evidence>
<evidence type="ECO:0000313" key="9">
    <source>
        <dbReference type="EMBL" id="KZE39018.1"/>
    </source>
</evidence>
<dbReference type="InterPro" id="IPR037185">
    <property type="entry name" value="EmrE-like"/>
</dbReference>
<evidence type="ECO:0000256" key="3">
    <source>
        <dbReference type="ARBA" id="ARBA00022475"/>
    </source>
</evidence>
<feature type="transmembrane region" description="Helical" evidence="8">
    <location>
        <begin position="84"/>
        <end position="103"/>
    </location>
</feature>
<keyword evidence="2" id="KW-0813">Transport</keyword>
<proteinExistence type="inferred from homology"/>
<keyword evidence="6 8" id="KW-0472">Membrane</keyword>
<dbReference type="PANTHER" id="PTHR30561:SF0">
    <property type="entry name" value="GUANIDINIUM EXPORTER"/>
    <property type="match status" value="1"/>
</dbReference>
<evidence type="ECO:0000256" key="7">
    <source>
        <dbReference type="RuleBase" id="RU003942"/>
    </source>
</evidence>
<dbReference type="SUPFAM" id="SSF103481">
    <property type="entry name" value="Multidrug resistance efflux transporter EmrE"/>
    <property type="match status" value="1"/>
</dbReference>
<sequence>MAWLSLIAAGLFETAGVMSISRLNKERNAQSLLLLLGTFGSSFILLAYAMEFIPMSTAYAIWTGIGASGGALAGMFFYGESRDWRRVLCILIILGAAVGLKLVE</sequence>
<comment type="caution">
    <text evidence="9">The sequence shown here is derived from an EMBL/GenBank/DDBJ whole genome shotgun (WGS) entry which is preliminary data.</text>
</comment>
<evidence type="ECO:0000256" key="5">
    <source>
        <dbReference type="ARBA" id="ARBA00022989"/>
    </source>
</evidence>
<dbReference type="EMBL" id="LQNT01000009">
    <property type="protein sequence ID" value="KZE39018.1"/>
    <property type="molecule type" value="Genomic_DNA"/>
</dbReference>
<keyword evidence="3" id="KW-1003">Cell membrane</keyword>
<gene>
    <name evidence="9" type="ORF">AV656_08975</name>
</gene>